<dbReference type="Proteomes" id="UP000006415">
    <property type="component" value="Unassembled WGS sequence"/>
</dbReference>
<organism evidence="1 2">
    <name type="scientific">Scardovia wiggsiae F0424</name>
    <dbReference type="NCBI Taxonomy" id="857290"/>
    <lineage>
        <taxon>Bacteria</taxon>
        <taxon>Bacillati</taxon>
        <taxon>Actinomycetota</taxon>
        <taxon>Actinomycetes</taxon>
        <taxon>Bifidobacteriales</taxon>
        <taxon>Bifidobacteriaceae</taxon>
        <taxon>Scardovia</taxon>
    </lineage>
</organism>
<protein>
    <submittedName>
        <fullName evidence="1">Uncharacterized protein</fullName>
    </submittedName>
</protein>
<evidence type="ECO:0000313" key="1">
    <source>
        <dbReference type="EMBL" id="EJD64730.1"/>
    </source>
</evidence>
<dbReference type="eggNOG" id="ENOG5032K3E">
    <property type="taxonomic scope" value="Bacteria"/>
</dbReference>
<dbReference type="HOGENOM" id="CLU_870617_0_0_11"/>
<dbReference type="AlphaFoldDB" id="J0D448"/>
<keyword evidence="2" id="KW-1185">Reference proteome</keyword>
<dbReference type="EMBL" id="AGZS01000006">
    <property type="protein sequence ID" value="EJD64730.1"/>
    <property type="molecule type" value="Genomic_DNA"/>
</dbReference>
<accession>J0D448</accession>
<sequence length="296" mass="33466">MTGHYTGQAAQANPLRTEAPADIIQNLSAQASVKKAAENGERLESLWPLANRTQLDNDVKYNETLRVRQTREFAQLLVRDCDVTVADAEYVYEGAEEIPGRPQQAVDALILANDIYDDTAEFSENPDPAVFRTVIARMGSPFNDGNRDVLDTAIDECEALMENISRSESRSFAQRFAVSLYAYTQVRQCVAGFTPDDTARTVAVLFVNEFNEQWSLPRIFVKYEYLMVPFMHPQESWDALSLAAADEWEKHTADILWDPVEAKRIAREEDEKKSRAALAEKFEHVKDDPGKPEVEL</sequence>
<evidence type="ECO:0000313" key="2">
    <source>
        <dbReference type="Proteomes" id="UP000006415"/>
    </source>
</evidence>
<name>J0D448_9BIFI</name>
<proteinExistence type="predicted"/>
<comment type="caution">
    <text evidence="1">The sequence shown here is derived from an EMBL/GenBank/DDBJ whole genome shotgun (WGS) entry which is preliminary data.</text>
</comment>
<dbReference type="STRING" id="857290.HMPREF9156_01225"/>
<reference evidence="1 2" key="1">
    <citation type="submission" date="2012-01" db="EMBL/GenBank/DDBJ databases">
        <title>The Genome Sequence of Scardovia wiggsiae F0424.</title>
        <authorList>
            <consortium name="The Broad Institute Genome Sequencing Platform"/>
            <person name="Earl A."/>
            <person name="Ward D."/>
            <person name="Feldgarden M."/>
            <person name="Gevers D."/>
            <person name="Izard J."/>
            <person name="Ganesan A."/>
            <person name="Baranova O.V."/>
            <person name="Blanton J.M."/>
            <person name="Tanner A.C."/>
            <person name="Mathney J."/>
            <person name="Dewhirst F.E."/>
            <person name="Young S.K."/>
            <person name="Zeng Q."/>
            <person name="Gargeya S."/>
            <person name="Fitzgerald M."/>
            <person name="Haas B."/>
            <person name="Abouelleil A."/>
            <person name="Alvarado L."/>
            <person name="Arachchi H.M."/>
            <person name="Berlin A."/>
            <person name="Chapman S.B."/>
            <person name="Gearin G."/>
            <person name="Goldberg J."/>
            <person name="Griggs A."/>
            <person name="Gujja S."/>
            <person name="Hansen M."/>
            <person name="Heiman D."/>
            <person name="Howarth C."/>
            <person name="Larimer J."/>
            <person name="Lui A."/>
            <person name="MacDonald P.J.P."/>
            <person name="McCowen C."/>
            <person name="Montmayeur A."/>
            <person name="Murphy C."/>
            <person name="Neiman D."/>
            <person name="Pearson M."/>
            <person name="Priest M."/>
            <person name="Roberts A."/>
            <person name="Saif S."/>
            <person name="Shea T."/>
            <person name="Sisk P."/>
            <person name="Stolte C."/>
            <person name="Sykes S."/>
            <person name="Wortman J."/>
            <person name="Nusbaum C."/>
            <person name="Birren B."/>
        </authorList>
    </citation>
    <scope>NUCLEOTIDE SEQUENCE [LARGE SCALE GENOMIC DNA]</scope>
    <source>
        <strain evidence="1 2">F0424</strain>
    </source>
</reference>
<gene>
    <name evidence="1" type="ORF">HMPREF9156_01225</name>
</gene>